<keyword evidence="3" id="KW-1185">Reference proteome</keyword>
<evidence type="ECO:0000313" key="3">
    <source>
        <dbReference type="Proteomes" id="UP001549146"/>
    </source>
</evidence>
<dbReference type="InterPro" id="IPR024618">
    <property type="entry name" value="DUF3857"/>
</dbReference>
<gene>
    <name evidence="2" type="ORF">ABID46_001537</name>
</gene>
<reference evidence="2 3" key="1">
    <citation type="submission" date="2024-06" db="EMBL/GenBank/DDBJ databases">
        <title>Genomic Encyclopedia of Type Strains, Phase IV (KMG-IV): sequencing the most valuable type-strain genomes for metagenomic binning, comparative biology and taxonomic classification.</title>
        <authorList>
            <person name="Goeker M."/>
        </authorList>
    </citation>
    <scope>NUCLEOTIDE SEQUENCE [LARGE SCALE GENOMIC DNA]</scope>
    <source>
        <strain evidence="2 3">DSM 29388</strain>
    </source>
</reference>
<dbReference type="Proteomes" id="UP001549146">
    <property type="component" value="Unassembled WGS sequence"/>
</dbReference>
<dbReference type="EMBL" id="JBEPMO010000007">
    <property type="protein sequence ID" value="MET3731955.1"/>
    <property type="molecule type" value="Genomic_DNA"/>
</dbReference>
<dbReference type="Pfam" id="PF12969">
    <property type="entry name" value="DUF3857"/>
    <property type="match status" value="1"/>
</dbReference>
<feature type="domain" description="DUF3857" evidence="1">
    <location>
        <begin position="67"/>
        <end position="213"/>
    </location>
</feature>
<evidence type="ECO:0000313" key="2">
    <source>
        <dbReference type="EMBL" id="MET3731955.1"/>
    </source>
</evidence>
<proteinExistence type="predicted"/>
<accession>A0ABV2LTS1</accession>
<dbReference type="RefSeq" id="WP_354508705.1">
    <property type="nucleotide sequence ID" value="NZ_JBEPMO010000007.1"/>
</dbReference>
<evidence type="ECO:0000259" key="1">
    <source>
        <dbReference type="Pfam" id="PF12969"/>
    </source>
</evidence>
<dbReference type="Gene3D" id="2.60.40.3140">
    <property type="match status" value="1"/>
</dbReference>
<organism evidence="2 3">
    <name type="scientific">Moheibacter stercoris</name>
    <dbReference type="NCBI Taxonomy" id="1628251"/>
    <lineage>
        <taxon>Bacteria</taxon>
        <taxon>Pseudomonadati</taxon>
        <taxon>Bacteroidota</taxon>
        <taxon>Flavobacteriia</taxon>
        <taxon>Flavobacteriales</taxon>
        <taxon>Weeksellaceae</taxon>
        <taxon>Moheibacter</taxon>
    </lineage>
</organism>
<protein>
    <recommendedName>
        <fullName evidence="1">DUF3857 domain-containing protein</fullName>
    </recommendedName>
</protein>
<name>A0ABV2LTS1_9FLAO</name>
<comment type="caution">
    <text evidence="2">The sequence shown here is derived from an EMBL/GenBank/DDBJ whole genome shotgun (WGS) entry which is preliminary data.</text>
</comment>
<sequence length="609" mass="71523">MKTLHSVYLFIWFSISFAQKIHWGELKQNEIELKTVDFETDADLVILEEFGDLKITRFGYEILEYSKIKILTPNGLDLINRSWTYPKNNIHNKVSFEKGNVLNVENNEVQIHPLKKTDLIIHSIDENTEELKILFPNIRVGSVVEYRRKILSNADLYSSPWRFQNDHPTLKSTLRLQNASNFKYKIILMGDRLHKKYGNKSNQKVWELTNIPSTKTITHVHNVEDFRERLMLQFDSSTSTHGTYYSSTRWSDFKKVLINDINTSLYKLSISNIAAKIPSGKTKEQTLINCIQYLQDNYKWSGRYSVTPKDLKLNLLSNQPAHSADFNILLKEILAYKKINSYYVIGSFRSRGKLVLEYPVFSRMSNLFLVVDLDQKKQRLIDAASMDPKNIDFPNLRFFNNSFIRVDTSVDIFLAIEPQLSVMETVSELNFMKSEVQLKSLTKANGYFDEIRIPEIVQKNAEFSTKYESEPQTKDNWTSKSKIFQTNDLKNIFQFDNPFVDDFQKFEIENNRNIPIEFDFPFIKTFVLKINHFDRYQLMNDNFNYQVSCLDSSLIYSQDLQKMDDHYLVTWQFLVGKSHINTSEIKEFTEFLQKVKLNLQNSLILKKSN</sequence>